<evidence type="ECO:0000256" key="2">
    <source>
        <dbReference type="ARBA" id="ARBA00005528"/>
    </source>
</evidence>
<dbReference type="EMBL" id="SLWL01000001">
    <property type="protein sequence ID" value="TCO16116.1"/>
    <property type="molecule type" value="Genomic_DNA"/>
</dbReference>
<evidence type="ECO:0000256" key="1">
    <source>
        <dbReference type="ARBA" id="ARBA00004496"/>
    </source>
</evidence>
<keyword evidence="6 12" id="KW-0698">rRNA processing</keyword>
<comment type="function">
    <text evidence="10 12">Specifically methylates the N3 position of the uracil ring of uridine 1498 (m3U1498) in 16S rRNA. Acts on the fully assembled 30S ribosomal subunit.</text>
</comment>
<keyword evidence="5 12" id="KW-0963">Cytoplasm</keyword>
<sequence length="263" mass="28511">MQQSDAPPPRQRDRRAPRLFVSQSLATGETPVETVTLEKQQSHYLSHVLRLGVGARVLLFNGMDGEWSARIVEAARGAVTLAPDDQTRPQVLGPDLHYLFAPLKHARLDYMVQKAVEMGVSRLAPVITERTEARRVNLDRMHANAVEAAEQCELLSIPDIATEERLAPALERLEPGRTLIFCDEDAPSANPLTALSGLPPGQPLAVLIGPEGGFSDAERALIGRRPHVTRISLGPRILRADTAAVAALAVIQATLGDWGARSP</sequence>
<dbReference type="InterPro" id="IPR015947">
    <property type="entry name" value="PUA-like_sf"/>
</dbReference>
<dbReference type="NCBIfam" id="TIGR00046">
    <property type="entry name" value="RsmE family RNA methyltransferase"/>
    <property type="match status" value="1"/>
</dbReference>
<proteinExistence type="inferred from homology"/>
<dbReference type="PANTHER" id="PTHR30027">
    <property type="entry name" value="RIBOSOMAL RNA SMALL SUBUNIT METHYLTRANSFERASE E"/>
    <property type="match status" value="1"/>
</dbReference>
<protein>
    <recommendedName>
        <fullName evidence="4 12">Ribosomal RNA small subunit methyltransferase E</fullName>
        <ecNumber evidence="3 12">2.1.1.193</ecNumber>
    </recommendedName>
</protein>
<dbReference type="Gene3D" id="2.40.240.20">
    <property type="entry name" value="Hypothetical PUA domain-like, domain 1"/>
    <property type="match status" value="1"/>
</dbReference>
<dbReference type="SUPFAM" id="SSF75217">
    <property type="entry name" value="alpha/beta knot"/>
    <property type="match status" value="1"/>
</dbReference>
<feature type="domain" description="Ribosomal RNA small subunit methyltransferase E PUA-like" evidence="14">
    <location>
        <begin position="37"/>
        <end position="81"/>
    </location>
</feature>
<dbReference type="RefSeq" id="WP_245514146.1">
    <property type="nucleotide sequence ID" value="NZ_JBHUNN010000002.1"/>
</dbReference>
<dbReference type="EC" id="2.1.1.193" evidence="3 12"/>
<evidence type="ECO:0000256" key="11">
    <source>
        <dbReference type="ARBA" id="ARBA00047944"/>
    </source>
</evidence>
<evidence type="ECO:0000256" key="12">
    <source>
        <dbReference type="PIRNR" id="PIRNR015601"/>
    </source>
</evidence>
<keyword evidence="16" id="KW-1185">Reference proteome</keyword>
<comment type="caution">
    <text evidence="15">The sequence shown here is derived from an EMBL/GenBank/DDBJ whole genome shotgun (WGS) entry which is preliminary data.</text>
</comment>
<accession>A0A4R2GZH5</accession>
<dbReference type="PANTHER" id="PTHR30027:SF3">
    <property type="entry name" value="16S RRNA (URACIL(1498)-N(3))-METHYLTRANSFERASE"/>
    <property type="match status" value="1"/>
</dbReference>
<dbReference type="InterPro" id="IPR029026">
    <property type="entry name" value="tRNA_m1G_MTases_N"/>
</dbReference>
<evidence type="ECO:0000256" key="5">
    <source>
        <dbReference type="ARBA" id="ARBA00022490"/>
    </source>
</evidence>
<dbReference type="NCBIfam" id="NF008696">
    <property type="entry name" value="PRK11713.3-5"/>
    <property type="match status" value="1"/>
</dbReference>
<evidence type="ECO:0000256" key="4">
    <source>
        <dbReference type="ARBA" id="ARBA00013673"/>
    </source>
</evidence>
<evidence type="ECO:0000256" key="3">
    <source>
        <dbReference type="ARBA" id="ARBA00012328"/>
    </source>
</evidence>
<comment type="similarity">
    <text evidence="2 12">Belongs to the RNA methyltransferase RsmE family.</text>
</comment>
<evidence type="ECO:0000259" key="13">
    <source>
        <dbReference type="Pfam" id="PF04452"/>
    </source>
</evidence>
<name>A0A4R2GZH5_9HYPH</name>
<evidence type="ECO:0000256" key="10">
    <source>
        <dbReference type="ARBA" id="ARBA00025699"/>
    </source>
</evidence>
<dbReference type="GO" id="GO:0070042">
    <property type="term" value="F:rRNA (uridine-N3-)-methyltransferase activity"/>
    <property type="evidence" value="ECO:0007669"/>
    <property type="project" value="TreeGrafter"/>
</dbReference>
<gene>
    <name evidence="15" type="ORF">EV666_101367</name>
</gene>
<dbReference type="Gene3D" id="3.40.1280.10">
    <property type="match status" value="1"/>
</dbReference>
<evidence type="ECO:0000256" key="6">
    <source>
        <dbReference type="ARBA" id="ARBA00022552"/>
    </source>
</evidence>
<evidence type="ECO:0000313" key="16">
    <source>
        <dbReference type="Proteomes" id="UP000294881"/>
    </source>
</evidence>
<comment type="subcellular location">
    <subcellularLocation>
        <location evidence="1 12">Cytoplasm</location>
    </subcellularLocation>
</comment>
<evidence type="ECO:0000313" key="15">
    <source>
        <dbReference type="EMBL" id="TCO16116.1"/>
    </source>
</evidence>
<feature type="domain" description="Ribosomal RNA small subunit methyltransferase E methyltransferase" evidence="13">
    <location>
        <begin position="95"/>
        <end position="252"/>
    </location>
</feature>
<evidence type="ECO:0000259" key="14">
    <source>
        <dbReference type="Pfam" id="PF20260"/>
    </source>
</evidence>
<dbReference type="InterPro" id="IPR046887">
    <property type="entry name" value="RsmE_PUA-like"/>
</dbReference>
<dbReference type="Proteomes" id="UP000294881">
    <property type="component" value="Unassembled WGS sequence"/>
</dbReference>
<dbReference type="GO" id="GO:0005737">
    <property type="term" value="C:cytoplasm"/>
    <property type="evidence" value="ECO:0007669"/>
    <property type="project" value="UniProtKB-SubCell"/>
</dbReference>
<dbReference type="GO" id="GO:0070475">
    <property type="term" value="P:rRNA base methylation"/>
    <property type="evidence" value="ECO:0007669"/>
    <property type="project" value="TreeGrafter"/>
</dbReference>
<comment type="catalytic activity">
    <reaction evidence="11 12">
        <text>uridine(1498) in 16S rRNA + S-adenosyl-L-methionine = N(3)-methyluridine(1498) in 16S rRNA + S-adenosyl-L-homocysteine + H(+)</text>
        <dbReference type="Rhea" id="RHEA:42920"/>
        <dbReference type="Rhea" id="RHEA-COMP:10283"/>
        <dbReference type="Rhea" id="RHEA-COMP:10284"/>
        <dbReference type="ChEBI" id="CHEBI:15378"/>
        <dbReference type="ChEBI" id="CHEBI:57856"/>
        <dbReference type="ChEBI" id="CHEBI:59789"/>
        <dbReference type="ChEBI" id="CHEBI:65315"/>
        <dbReference type="ChEBI" id="CHEBI:74502"/>
        <dbReference type="EC" id="2.1.1.193"/>
    </reaction>
</comment>
<dbReference type="Pfam" id="PF20260">
    <property type="entry name" value="PUA_4"/>
    <property type="match status" value="1"/>
</dbReference>
<dbReference type="InterPro" id="IPR046886">
    <property type="entry name" value="RsmE_MTase_dom"/>
</dbReference>
<keyword evidence="7 12" id="KW-0489">Methyltransferase</keyword>
<reference evidence="15 16" key="1">
    <citation type="submission" date="2019-03" db="EMBL/GenBank/DDBJ databases">
        <title>Genomic Encyclopedia of Type Strains, Phase IV (KMG-IV): sequencing the most valuable type-strain genomes for metagenomic binning, comparative biology and taxonomic classification.</title>
        <authorList>
            <person name="Goeker M."/>
        </authorList>
    </citation>
    <scope>NUCLEOTIDE SEQUENCE [LARGE SCALE GENOMIC DNA]</scope>
    <source>
        <strain evidence="15 16">DSM 22958</strain>
    </source>
</reference>
<keyword evidence="9 12" id="KW-0949">S-adenosyl-L-methionine</keyword>
<dbReference type="InterPro" id="IPR006700">
    <property type="entry name" value="RsmE"/>
</dbReference>
<dbReference type="InterPro" id="IPR029028">
    <property type="entry name" value="Alpha/beta_knot_MTases"/>
</dbReference>
<dbReference type="CDD" id="cd18084">
    <property type="entry name" value="RsmE-like"/>
    <property type="match status" value="1"/>
</dbReference>
<keyword evidence="8 12" id="KW-0808">Transferase</keyword>
<evidence type="ECO:0000256" key="9">
    <source>
        <dbReference type="ARBA" id="ARBA00022691"/>
    </source>
</evidence>
<dbReference type="PIRSF" id="PIRSF015601">
    <property type="entry name" value="MTase_slr0722"/>
    <property type="match status" value="1"/>
</dbReference>
<evidence type="ECO:0000256" key="7">
    <source>
        <dbReference type="ARBA" id="ARBA00022603"/>
    </source>
</evidence>
<dbReference type="SUPFAM" id="SSF88697">
    <property type="entry name" value="PUA domain-like"/>
    <property type="match status" value="1"/>
</dbReference>
<organism evidence="15 16">
    <name type="scientific">Camelimonas lactis</name>
    <dbReference type="NCBI Taxonomy" id="659006"/>
    <lineage>
        <taxon>Bacteria</taxon>
        <taxon>Pseudomonadati</taxon>
        <taxon>Pseudomonadota</taxon>
        <taxon>Alphaproteobacteria</taxon>
        <taxon>Hyphomicrobiales</taxon>
        <taxon>Chelatococcaceae</taxon>
        <taxon>Camelimonas</taxon>
    </lineage>
</organism>
<dbReference type="Pfam" id="PF04452">
    <property type="entry name" value="Methyltrans_RNA"/>
    <property type="match status" value="1"/>
</dbReference>
<dbReference type="AlphaFoldDB" id="A0A4R2GZH5"/>
<evidence type="ECO:0000256" key="8">
    <source>
        <dbReference type="ARBA" id="ARBA00022679"/>
    </source>
</evidence>